<protein>
    <submittedName>
        <fullName evidence="2">Putative drug resistance protein</fullName>
    </submittedName>
</protein>
<gene>
    <name evidence="2" type="ORF">GORHZ_123_00270</name>
</gene>
<sequence>MIRRRVAAHAGSRTSVRNVQDLATGGGYRRGMTSPTLNALSIVTGDMAASIDFYKRCGLVFPAGAEQEAHAESRAGDLRIMFDTRAVVESFTPGWSAPVGGHRMALAFECASPADVDRTHNALMDAGYRSRHAPFDAPWGQRYAVVADPDDNPVDFYCALG</sequence>
<comment type="caution">
    <text evidence="2">The sequence shown here is derived from an EMBL/GenBank/DDBJ whole genome shotgun (WGS) entry which is preliminary data.</text>
</comment>
<keyword evidence="3" id="KW-1185">Reference proteome</keyword>
<dbReference type="Proteomes" id="UP000008363">
    <property type="component" value="Unassembled WGS sequence"/>
</dbReference>
<dbReference type="InterPro" id="IPR037523">
    <property type="entry name" value="VOC_core"/>
</dbReference>
<dbReference type="AlphaFoldDB" id="K6V4J3"/>
<dbReference type="PANTHER" id="PTHR36503">
    <property type="entry name" value="BLR2520 PROTEIN"/>
    <property type="match status" value="1"/>
</dbReference>
<dbReference type="Pfam" id="PF00903">
    <property type="entry name" value="Glyoxalase"/>
    <property type="match status" value="1"/>
</dbReference>
<accession>K6V4J3</accession>
<dbReference type="PROSITE" id="PS51819">
    <property type="entry name" value="VOC"/>
    <property type="match status" value="1"/>
</dbReference>
<evidence type="ECO:0000313" key="3">
    <source>
        <dbReference type="Proteomes" id="UP000008363"/>
    </source>
</evidence>
<name>K6V4J3_9ACTN</name>
<dbReference type="SUPFAM" id="SSF54593">
    <property type="entry name" value="Glyoxalase/Bleomycin resistance protein/Dihydroxybiphenyl dioxygenase"/>
    <property type="match status" value="1"/>
</dbReference>
<dbReference type="STRING" id="1108045.GORHZ_123_00270"/>
<reference evidence="2 3" key="1">
    <citation type="submission" date="2012-08" db="EMBL/GenBank/DDBJ databases">
        <title>Whole genome shotgun sequence of Gordonia rhizosphera NBRC 16068.</title>
        <authorList>
            <person name="Takarada H."/>
            <person name="Isaki S."/>
            <person name="Hosoyama A."/>
            <person name="Tsuchikane K."/>
            <person name="Katsumata H."/>
            <person name="Baba S."/>
            <person name="Ohji S."/>
            <person name="Yamazaki S."/>
            <person name="Fujita N."/>
        </authorList>
    </citation>
    <scope>NUCLEOTIDE SEQUENCE [LARGE SCALE GENOMIC DNA]</scope>
    <source>
        <strain evidence="2 3">NBRC 16068</strain>
    </source>
</reference>
<feature type="domain" description="VOC" evidence="1">
    <location>
        <begin position="36"/>
        <end position="159"/>
    </location>
</feature>
<organism evidence="2 3">
    <name type="scientific">Gordonia rhizosphera NBRC 16068</name>
    <dbReference type="NCBI Taxonomy" id="1108045"/>
    <lineage>
        <taxon>Bacteria</taxon>
        <taxon>Bacillati</taxon>
        <taxon>Actinomycetota</taxon>
        <taxon>Actinomycetes</taxon>
        <taxon>Mycobacteriales</taxon>
        <taxon>Gordoniaceae</taxon>
        <taxon>Gordonia</taxon>
    </lineage>
</organism>
<dbReference type="eggNOG" id="COG0346">
    <property type="taxonomic scope" value="Bacteria"/>
</dbReference>
<dbReference type="PANTHER" id="PTHR36503:SF3">
    <property type="entry name" value="BLR0126 PROTEIN"/>
    <property type="match status" value="1"/>
</dbReference>
<evidence type="ECO:0000259" key="1">
    <source>
        <dbReference type="PROSITE" id="PS51819"/>
    </source>
</evidence>
<evidence type="ECO:0000313" key="2">
    <source>
        <dbReference type="EMBL" id="GAB91083.1"/>
    </source>
</evidence>
<dbReference type="Gene3D" id="3.10.180.10">
    <property type="entry name" value="2,3-Dihydroxybiphenyl 1,2-Dioxygenase, domain 1"/>
    <property type="match status" value="1"/>
</dbReference>
<dbReference type="InterPro" id="IPR004360">
    <property type="entry name" value="Glyas_Fos-R_dOase_dom"/>
</dbReference>
<proteinExistence type="predicted"/>
<dbReference type="EMBL" id="BAHC01000123">
    <property type="protein sequence ID" value="GAB91083.1"/>
    <property type="molecule type" value="Genomic_DNA"/>
</dbReference>
<dbReference type="InterPro" id="IPR029068">
    <property type="entry name" value="Glyas_Bleomycin-R_OHBP_Dase"/>
</dbReference>